<dbReference type="AlphaFoldDB" id="A0AA39GTI9"/>
<sequence>MALSAALMDTPVKYSQLEDINDDFEQIDLEIIRHQHKLSKDLYAKRQKLVAQIPNFWALVFEQAPTDIDEYIQPSDSALLLTALTDMSVERFELPNGDPRSLLFRFEFSENDHFENKVLEKKFWWRRARDGMDAGYVSEPVQIKWKSAEKDLTGGMLDLVHKNWVEDPAGEKKDSETKKALLELMEKTPLGSISFFTWFGFRGRKFTAEDDAIGAKAEEELRKKRKAGEDIPDEDDEELDEDEYEYEVFPTGDDLAVAIAEDLWPGAIQYFTTAQEDGMSDIDFEESDEDMADGEEAPPLKKVKA</sequence>
<feature type="region of interest" description="Disordered" evidence="3">
    <location>
        <begin position="275"/>
        <end position="305"/>
    </location>
</feature>
<comment type="similarity">
    <text evidence="1 2">Belongs to the nucleosome assembly protein (NAP) family.</text>
</comment>
<gene>
    <name evidence="4" type="ORF">NLU13_1755</name>
</gene>
<name>A0AA39GTI9_SARSR</name>
<proteinExistence type="inferred from homology"/>
<dbReference type="GO" id="GO:0006334">
    <property type="term" value="P:nucleosome assembly"/>
    <property type="evidence" value="ECO:0007669"/>
    <property type="project" value="InterPro"/>
</dbReference>
<evidence type="ECO:0000256" key="1">
    <source>
        <dbReference type="ARBA" id="ARBA00009947"/>
    </source>
</evidence>
<organism evidence="4 5">
    <name type="scientific">Sarocladium strictum</name>
    <name type="common">Black bundle disease fungus</name>
    <name type="synonym">Acremonium strictum</name>
    <dbReference type="NCBI Taxonomy" id="5046"/>
    <lineage>
        <taxon>Eukaryota</taxon>
        <taxon>Fungi</taxon>
        <taxon>Dikarya</taxon>
        <taxon>Ascomycota</taxon>
        <taxon>Pezizomycotina</taxon>
        <taxon>Sordariomycetes</taxon>
        <taxon>Hypocreomycetidae</taxon>
        <taxon>Hypocreales</taxon>
        <taxon>Sarocladiaceae</taxon>
        <taxon>Sarocladium</taxon>
    </lineage>
</organism>
<evidence type="ECO:0000313" key="4">
    <source>
        <dbReference type="EMBL" id="KAK0392259.1"/>
    </source>
</evidence>
<dbReference type="InterPro" id="IPR037231">
    <property type="entry name" value="NAP-like_sf"/>
</dbReference>
<protein>
    <recommendedName>
        <fullName evidence="6">Nucleosome assembly protein</fullName>
    </recommendedName>
</protein>
<comment type="caution">
    <text evidence="4">The sequence shown here is derived from an EMBL/GenBank/DDBJ whole genome shotgun (WGS) entry which is preliminary data.</text>
</comment>
<evidence type="ECO:0000256" key="2">
    <source>
        <dbReference type="RuleBase" id="RU003876"/>
    </source>
</evidence>
<dbReference type="Gene3D" id="3.30.1120.90">
    <property type="entry name" value="Nucleosome assembly protein"/>
    <property type="match status" value="1"/>
</dbReference>
<dbReference type="InterPro" id="IPR002164">
    <property type="entry name" value="NAP_family"/>
</dbReference>
<dbReference type="SUPFAM" id="SSF143113">
    <property type="entry name" value="NAP-like"/>
    <property type="match status" value="1"/>
</dbReference>
<dbReference type="GO" id="GO:0005634">
    <property type="term" value="C:nucleus"/>
    <property type="evidence" value="ECO:0007669"/>
    <property type="project" value="InterPro"/>
</dbReference>
<dbReference type="PANTHER" id="PTHR11875">
    <property type="entry name" value="TESTIS-SPECIFIC Y-ENCODED PROTEIN"/>
    <property type="match status" value="1"/>
</dbReference>
<accession>A0AA39GTI9</accession>
<evidence type="ECO:0008006" key="6">
    <source>
        <dbReference type="Google" id="ProtNLM"/>
    </source>
</evidence>
<dbReference type="Proteomes" id="UP001175261">
    <property type="component" value="Unassembled WGS sequence"/>
</dbReference>
<evidence type="ECO:0000313" key="5">
    <source>
        <dbReference type="Proteomes" id="UP001175261"/>
    </source>
</evidence>
<dbReference type="EMBL" id="JAPDFR010000001">
    <property type="protein sequence ID" value="KAK0392259.1"/>
    <property type="molecule type" value="Genomic_DNA"/>
</dbReference>
<keyword evidence="5" id="KW-1185">Reference proteome</keyword>
<feature type="compositionally biased region" description="Acidic residues" evidence="3">
    <location>
        <begin position="278"/>
        <end position="296"/>
    </location>
</feature>
<evidence type="ECO:0000256" key="3">
    <source>
        <dbReference type="SAM" id="MobiDB-lite"/>
    </source>
</evidence>
<dbReference type="Pfam" id="PF00956">
    <property type="entry name" value="NAP"/>
    <property type="match status" value="1"/>
</dbReference>
<reference evidence="4" key="1">
    <citation type="submission" date="2022-10" db="EMBL/GenBank/DDBJ databases">
        <title>Determination and structural analysis of whole genome sequence of Sarocladium strictum F4-1.</title>
        <authorList>
            <person name="Hu L."/>
            <person name="Jiang Y."/>
        </authorList>
    </citation>
    <scope>NUCLEOTIDE SEQUENCE</scope>
    <source>
        <strain evidence="4">F4-1</strain>
    </source>
</reference>